<evidence type="ECO:0008006" key="5">
    <source>
        <dbReference type="Google" id="ProtNLM"/>
    </source>
</evidence>
<comment type="caution">
    <text evidence="2">The sequence shown here is derived from an EMBL/GenBank/DDBJ whole genome shotgun (WGS) entry which is preliminary data.</text>
</comment>
<dbReference type="STRING" id="1666912.Ga0058931_2118"/>
<dbReference type="PATRIC" id="fig|1666912.4.peg.1707"/>
<name>A0A0P7Z1Q1_9RHOB</name>
<dbReference type="AlphaFoldDB" id="A0A0P7Z1Q1"/>
<keyword evidence="4" id="KW-1185">Reference proteome</keyword>
<reference evidence="1 4" key="2">
    <citation type="submission" date="2016-01" db="EMBL/GenBank/DDBJ databases">
        <authorList>
            <person name="Varghese N."/>
        </authorList>
    </citation>
    <scope>NUCLEOTIDE SEQUENCE [LARGE SCALE GENOMIC DNA]</scope>
    <source>
        <strain evidence="1 4">HL-91</strain>
    </source>
</reference>
<dbReference type="Proteomes" id="UP000050413">
    <property type="component" value="Unassembled WGS sequence"/>
</dbReference>
<dbReference type="EMBL" id="FBYC01000004">
    <property type="protein sequence ID" value="CUX82021.1"/>
    <property type="molecule type" value="Genomic_DNA"/>
</dbReference>
<dbReference type="RefSeq" id="WP_072246302.1">
    <property type="nucleotide sequence ID" value="NZ_FBYC01000004.1"/>
</dbReference>
<sequence>MTTFLILLAGMALMLALVVAVQRFARFPAQRPADYAAMEPAFDIRQHLSGPIACEGVIYGPMGRVTSRFTAKMHGTWDGDSGTLAEHFRYDSGTTQDREWRLTLQSGGRIRAEADDLVGRGEGTQKGAAVQLRYTIRLPDSAGGHALDVTDWLYLVDDKTIVNRSQFRKFGIKVAELVATMRKVDP</sequence>
<organism evidence="2 3">
    <name type="scientific">Roseibaca calidilacus</name>
    <dbReference type="NCBI Taxonomy" id="1666912"/>
    <lineage>
        <taxon>Bacteria</taxon>
        <taxon>Pseudomonadati</taxon>
        <taxon>Pseudomonadota</taxon>
        <taxon>Alphaproteobacteria</taxon>
        <taxon>Rhodobacterales</taxon>
        <taxon>Paracoccaceae</taxon>
        <taxon>Roseinatronobacter</taxon>
    </lineage>
</organism>
<dbReference type="InterPro" id="IPR024409">
    <property type="entry name" value="DUF3833"/>
</dbReference>
<protein>
    <recommendedName>
        <fullName evidence="5">DUF3833 domain-containing protein</fullName>
    </recommendedName>
</protein>
<gene>
    <name evidence="1" type="ORF">Ga0058931_2118</name>
    <name evidence="2" type="ORF">HLUCCA05_02775</name>
</gene>
<accession>A0A0P7Z1Q1</accession>
<reference evidence="2 3" key="1">
    <citation type="submission" date="2015-09" db="EMBL/GenBank/DDBJ databases">
        <title>Identification and resolution of microdiversity through metagenomic sequencing of parallel consortia.</title>
        <authorList>
            <person name="Nelson W.C."/>
            <person name="Romine M.F."/>
            <person name="Lindemann S.R."/>
        </authorList>
    </citation>
    <scope>NUCLEOTIDE SEQUENCE [LARGE SCALE GENOMIC DNA]</scope>
    <source>
        <strain evidence="2">HL-91</strain>
    </source>
</reference>
<evidence type="ECO:0000313" key="3">
    <source>
        <dbReference type="Proteomes" id="UP000050413"/>
    </source>
</evidence>
<evidence type="ECO:0000313" key="4">
    <source>
        <dbReference type="Proteomes" id="UP000182045"/>
    </source>
</evidence>
<proteinExistence type="predicted"/>
<dbReference type="EMBL" id="LJSG01000002">
    <property type="protein sequence ID" value="KPP95602.1"/>
    <property type="molecule type" value="Genomic_DNA"/>
</dbReference>
<dbReference type="OrthoDB" id="5296954at2"/>
<dbReference type="Proteomes" id="UP000182045">
    <property type="component" value="Unassembled WGS sequence"/>
</dbReference>
<dbReference type="Pfam" id="PF12915">
    <property type="entry name" value="DUF3833"/>
    <property type="match status" value="1"/>
</dbReference>
<evidence type="ECO:0000313" key="1">
    <source>
        <dbReference type="EMBL" id="CUX82021.1"/>
    </source>
</evidence>
<evidence type="ECO:0000313" key="2">
    <source>
        <dbReference type="EMBL" id="KPP95602.1"/>
    </source>
</evidence>